<dbReference type="Gene3D" id="3.30.460.10">
    <property type="entry name" value="Beta Polymerase, domain 2"/>
    <property type="match status" value="1"/>
</dbReference>
<dbReference type="GO" id="GO:0016740">
    <property type="term" value="F:transferase activity"/>
    <property type="evidence" value="ECO:0007669"/>
    <property type="project" value="UniProtKB-KW"/>
</dbReference>
<accession>A0A370QUA5</accession>
<gene>
    <name evidence="1" type="ORF">C8D90_103227</name>
</gene>
<dbReference type="Pfam" id="PF04229">
    <property type="entry name" value="GrpB"/>
    <property type="match status" value="1"/>
</dbReference>
<dbReference type="AlphaFoldDB" id="A0A370QUA5"/>
<sequence length="194" mass="21778">MDEAKILGAMSTAELGKLFPVTLSGHDEAWVSVFRREANVLAPVLRGYEAAVHHVGSTSIPGIVAKPIIDILVEIKACRDEKALIDGIVATGYFYTPQQGHPERLHLMFVKGYSLQGMTFPGVHLHIRRWGDRDEVLFRDYLLRHDEARREYAALKTGLAERFHYDREAYTAGKSAFVRRIVDLAAAEQEDEAS</sequence>
<dbReference type="SUPFAM" id="SSF81301">
    <property type="entry name" value="Nucleotidyltransferase"/>
    <property type="match status" value="1"/>
</dbReference>
<dbReference type="InterPro" id="IPR007344">
    <property type="entry name" value="GrpB/CoaE"/>
</dbReference>
<name>A0A370QUA5_9GAMM</name>
<dbReference type="PANTHER" id="PTHR34822:SF1">
    <property type="entry name" value="GRPB FAMILY PROTEIN"/>
    <property type="match status" value="1"/>
</dbReference>
<comment type="caution">
    <text evidence="1">The sequence shown here is derived from an EMBL/GenBank/DDBJ whole genome shotgun (WGS) entry which is preliminary data.</text>
</comment>
<dbReference type="PANTHER" id="PTHR34822">
    <property type="entry name" value="GRPB DOMAIN PROTEIN (AFU_ORTHOLOGUE AFUA_1G01530)"/>
    <property type="match status" value="1"/>
</dbReference>
<proteinExistence type="predicted"/>
<evidence type="ECO:0000313" key="2">
    <source>
        <dbReference type="Proteomes" id="UP000254848"/>
    </source>
</evidence>
<keyword evidence="1" id="KW-0808">Transferase</keyword>
<protein>
    <submittedName>
        <fullName evidence="1">GrpB-like predicted nucleotidyltransferase (UPF0157 family)</fullName>
    </submittedName>
</protein>
<keyword evidence="2" id="KW-1185">Reference proteome</keyword>
<dbReference type="OrthoDB" id="9799092at2"/>
<reference evidence="1 2" key="1">
    <citation type="submission" date="2018-07" db="EMBL/GenBank/DDBJ databases">
        <title>Genomic Encyclopedia of Type Strains, Phase IV (KMG-IV): sequencing the most valuable type-strain genomes for metagenomic binning, comparative biology and taxonomic classification.</title>
        <authorList>
            <person name="Goeker M."/>
        </authorList>
    </citation>
    <scope>NUCLEOTIDE SEQUENCE [LARGE SCALE GENOMIC DNA]</scope>
    <source>
        <strain evidence="1 2">DSM 103736</strain>
    </source>
</reference>
<dbReference type="InterPro" id="IPR043519">
    <property type="entry name" value="NT_sf"/>
</dbReference>
<dbReference type="Proteomes" id="UP000254848">
    <property type="component" value="Unassembled WGS sequence"/>
</dbReference>
<organism evidence="1 2">
    <name type="scientific">Enterobacillus tribolii</name>
    <dbReference type="NCBI Taxonomy" id="1487935"/>
    <lineage>
        <taxon>Bacteria</taxon>
        <taxon>Pseudomonadati</taxon>
        <taxon>Pseudomonadota</taxon>
        <taxon>Gammaproteobacteria</taxon>
        <taxon>Enterobacterales</taxon>
        <taxon>Hafniaceae</taxon>
        <taxon>Enterobacillus</taxon>
    </lineage>
</organism>
<dbReference type="RefSeq" id="WP_115458021.1">
    <property type="nucleotide sequence ID" value="NZ_QRAP01000003.1"/>
</dbReference>
<evidence type="ECO:0000313" key="1">
    <source>
        <dbReference type="EMBL" id="RDK92834.1"/>
    </source>
</evidence>
<dbReference type="EMBL" id="QRAP01000003">
    <property type="protein sequence ID" value="RDK92834.1"/>
    <property type="molecule type" value="Genomic_DNA"/>
</dbReference>